<dbReference type="PROSITE" id="PS51081">
    <property type="entry name" value="ZF_SIAH"/>
    <property type="match status" value="1"/>
</dbReference>
<evidence type="ECO:0000256" key="4">
    <source>
        <dbReference type="ARBA" id="ARBA00024004"/>
    </source>
</evidence>
<dbReference type="PANTHER" id="PTHR46632">
    <property type="entry name" value="E3 UBIQUITIN-PROTEIN LIGASE SINA-LIKE 4"/>
    <property type="match status" value="1"/>
</dbReference>
<dbReference type="Gene3D" id="3.30.40.10">
    <property type="entry name" value="Zinc/RING finger domain, C3HC4 (zinc finger)"/>
    <property type="match status" value="1"/>
</dbReference>
<evidence type="ECO:0000256" key="3">
    <source>
        <dbReference type="ARBA" id="ARBA00022833"/>
    </source>
</evidence>
<proteinExistence type="predicted"/>
<evidence type="ECO:0000256" key="1">
    <source>
        <dbReference type="ARBA" id="ARBA00022723"/>
    </source>
</evidence>
<dbReference type="InterPro" id="IPR013083">
    <property type="entry name" value="Znf_RING/FYVE/PHD"/>
</dbReference>
<dbReference type="AlphaFoldDB" id="A0A9P0E0R4"/>
<comment type="function">
    <text evidence="4">E3 ubiquitin-protein ligase that mediates ubiquitination and subsequent proteasomal degradation of target proteins. E3 ubiquitin ligases accept ubiquitin from an E2 ubiquitin-conjugating enzyme in the form of a thioester and then directly transfers the ubiquitin to targeted substrates. It probably triggers the ubiquitin-mediated degradation of different substrates.</text>
</comment>
<sequence>MDSNSNQTPKTWQSSSIKLLSSDQIKIRPPRVFMQEQGLTSEENAGEPRKPARKPKFKRKLRNELDELKGLTESFSNEEPSNATVQSIVLYCMDKSIKKQIEVSNSDKGLAKQFTNNVKNNPIQEMATTNKLLDEAIFSFKQKHLLVDADSDLKMIYTGNNMVIPKRILNNQVCGYCLKYLSVGPVTISNKCPFIVCGREKCADFQKSRYDFRQLSAYNKIAKNYYFHCVNHYEGCTEIFPFSENVENHETLCTFKKIYQCLKCFFKGNACQLIQHYKQKHPANVICDGVFHLKTSKILFYTDHQLIKISISVLNDNLKLSFKQLTRYNPIKKYTIILFHPSSDIEYISKVIDVNTTLQTTIINLYQLQQLLSTSVLFGAIKIHCNDEAKESTNFIKPMDDPHIKILKYFVNLFLRSEITCCHCNNMISLKTRLLLCPQSHVTCTDCIDVYCAICENDCFWIDMENLLGNFKLPCDWKSCNKQIKCLDFPLHKQICCNREYFCPEVGCDFKGNKKQLRDHWHSTTQLLFGSKIIIGMCLSVYWITDYLHEMLFIHFKTVGRDTILEVDEKFACFPNNYSLDLMRKKGNENHYKKFVTLAQKGHTKSYSSSLSTDFSYKLVFKLENPGIIEDITENNISMQKEKAESVIKRLMNVFMKVNFKCSNCNIVINDKYHIYICDYSHIYCSNCSDYCVRCTSDKVVFTSLEILLENIKLSCDWPDCTEKIDCWNFLLHKQVCLNRLYTFPTLIQGMDHFSGTKEKFQENWPKDGIKLTCGKELNFEIETQAGQMMFWLTSYVNELLLVIIVFDKKMRLEVKETLAIFTNNYKIELCEYNGIKKRYDKIEELKQSGNKKISLQPLKLSTKYRLTIFRMT</sequence>
<feature type="compositionally biased region" description="Basic residues" evidence="6">
    <location>
        <begin position="51"/>
        <end position="61"/>
    </location>
</feature>
<feature type="region of interest" description="Disordered" evidence="6">
    <location>
        <begin position="1"/>
        <end position="61"/>
    </location>
</feature>
<keyword evidence="2 5" id="KW-0863">Zinc-finger</keyword>
<dbReference type="InterPro" id="IPR013010">
    <property type="entry name" value="Znf_SIAH"/>
</dbReference>
<dbReference type="GO" id="GO:0008270">
    <property type="term" value="F:zinc ion binding"/>
    <property type="evidence" value="ECO:0007669"/>
    <property type="project" value="UniProtKB-KW"/>
</dbReference>
<feature type="domain" description="SIAH-type" evidence="7">
    <location>
        <begin position="224"/>
        <end position="282"/>
    </location>
</feature>
<evidence type="ECO:0000313" key="9">
    <source>
        <dbReference type="Proteomes" id="UP001153709"/>
    </source>
</evidence>
<keyword evidence="1" id="KW-0479">Metal-binding</keyword>
<evidence type="ECO:0000256" key="2">
    <source>
        <dbReference type="ARBA" id="ARBA00022771"/>
    </source>
</evidence>
<gene>
    <name evidence="8" type="ORF">DIABBA_LOCUS12118</name>
</gene>
<evidence type="ECO:0000256" key="5">
    <source>
        <dbReference type="PROSITE-ProRule" id="PRU00455"/>
    </source>
</evidence>
<dbReference type="EMBL" id="OU898283">
    <property type="protein sequence ID" value="CAH1284838.1"/>
    <property type="molecule type" value="Genomic_DNA"/>
</dbReference>
<dbReference type="OrthoDB" id="6776776at2759"/>
<dbReference type="Proteomes" id="UP001153709">
    <property type="component" value="Chromosome 8"/>
</dbReference>
<protein>
    <recommendedName>
        <fullName evidence="7">SIAH-type domain-containing protein</fullName>
    </recommendedName>
</protein>
<organism evidence="8 9">
    <name type="scientific">Diabrotica balteata</name>
    <name type="common">Banded cucumber beetle</name>
    <dbReference type="NCBI Taxonomy" id="107213"/>
    <lineage>
        <taxon>Eukaryota</taxon>
        <taxon>Metazoa</taxon>
        <taxon>Ecdysozoa</taxon>
        <taxon>Arthropoda</taxon>
        <taxon>Hexapoda</taxon>
        <taxon>Insecta</taxon>
        <taxon>Pterygota</taxon>
        <taxon>Neoptera</taxon>
        <taxon>Endopterygota</taxon>
        <taxon>Coleoptera</taxon>
        <taxon>Polyphaga</taxon>
        <taxon>Cucujiformia</taxon>
        <taxon>Chrysomeloidea</taxon>
        <taxon>Chrysomelidae</taxon>
        <taxon>Galerucinae</taxon>
        <taxon>Diabroticina</taxon>
        <taxon>Diabroticites</taxon>
        <taxon>Diabrotica</taxon>
    </lineage>
</organism>
<dbReference type="SUPFAM" id="SSF49599">
    <property type="entry name" value="TRAF domain-like"/>
    <property type="match status" value="1"/>
</dbReference>
<evidence type="ECO:0000259" key="7">
    <source>
        <dbReference type="PROSITE" id="PS51081"/>
    </source>
</evidence>
<accession>A0A9P0E0R4</accession>
<reference evidence="8" key="1">
    <citation type="submission" date="2022-01" db="EMBL/GenBank/DDBJ databases">
        <authorList>
            <person name="King R."/>
        </authorList>
    </citation>
    <scope>NUCLEOTIDE SEQUENCE</scope>
</reference>
<evidence type="ECO:0000313" key="8">
    <source>
        <dbReference type="EMBL" id="CAH1284838.1"/>
    </source>
</evidence>
<feature type="compositionally biased region" description="Polar residues" evidence="6">
    <location>
        <begin position="1"/>
        <end position="24"/>
    </location>
</feature>
<keyword evidence="9" id="KW-1185">Reference proteome</keyword>
<keyword evidence="3" id="KW-0862">Zinc</keyword>
<name>A0A9P0E0R4_DIABA</name>
<dbReference type="InterPro" id="IPR044286">
    <property type="entry name" value="SINL_plant"/>
</dbReference>
<evidence type="ECO:0000256" key="6">
    <source>
        <dbReference type="SAM" id="MobiDB-lite"/>
    </source>
</evidence>